<evidence type="ECO:0000313" key="1">
    <source>
        <dbReference type="EMBL" id="GME89873.1"/>
    </source>
</evidence>
<dbReference type="EMBL" id="BSXV01000618">
    <property type="protein sequence ID" value="GME89873.1"/>
    <property type="molecule type" value="Genomic_DNA"/>
</dbReference>
<keyword evidence="2" id="KW-1185">Reference proteome</keyword>
<gene>
    <name evidence="1" type="ORF">Cboi01_000159600</name>
</gene>
<evidence type="ECO:0000313" key="2">
    <source>
        <dbReference type="Proteomes" id="UP001165101"/>
    </source>
</evidence>
<accession>A0ACB5TK69</accession>
<dbReference type="Proteomes" id="UP001165101">
    <property type="component" value="Unassembled WGS sequence"/>
</dbReference>
<comment type="caution">
    <text evidence="1">The sequence shown here is derived from an EMBL/GenBank/DDBJ whole genome shotgun (WGS) entry which is preliminary data.</text>
</comment>
<protein>
    <submittedName>
        <fullName evidence="1">Unnamed protein product</fullName>
    </submittedName>
</protein>
<reference evidence="1" key="1">
    <citation type="submission" date="2023-04" db="EMBL/GenBank/DDBJ databases">
        <title>Candida boidinii NBRC 1967.</title>
        <authorList>
            <person name="Ichikawa N."/>
            <person name="Sato H."/>
            <person name="Tonouchi N."/>
        </authorList>
    </citation>
    <scope>NUCLEOTIDE SEQUENCE</scope>
    <source>
        <strain evidence="1">NBRC 1967</strain>
    </source>
</reference>
<organism evidence="1 2">
    <name type="scientific">Candida boidinii</name>
    <name type="common">Yeast</name>
    <dbReference type="NCBI Taxonomy" id="5477"/>
    <lineage>
        <taxon>Eukaryota</taxon>
        <taxon>Fungi</taxon>
        <taxon>Dikarya</taxon>
        <taxon>Ascomycota</taxon>
        <taxon>Saccharomycotina</taxon>
        <taxon>Pichiomycetes</taxon>
        <taxon>Pichiales</taxon>
        <taxon>Pichiaceae</taxon>
        <taxon>Ogataea</taxon>
        <taxon>Ogataea/Candida clade</taxon>
    </lineage>
</organism>
<proteinExistence type="predicted"/>
<sequence>MSSIITNLIKTSTKYNKLSTTTTKNNSNLFNSLITISKRNLIHGRIKPFPQRRKPQPNRDERASKSKKIVELVRESIERDEPHFSIGSKKLFFPGARICLLRPNAKHTPYQAKFIVPKSFNKLDLRDYLYHIYGLRVLNITVALTPAKFQRSLPMPYRTRHRAPQIKKMTVDLTEPFVWPAETEQFKDELELVEQLKCFREDKEGAVNSDLLKPSKAFGGIIDKKPRAMNFISKNLKRKMRNTKRKDISNKKFLQAEKLIEEHIQL</sequence>
<name>A0ACB5TK69_CANBO</name>